<sequence length="114" mass="13407">MALNNFFKVNLPYGMMKNENSEWTCFNREYKPLSSNDSLIEVDQKDFIYTKYKGLTENVLRKLADTEDSLRIENGKIIKVFFYSDTTNPSNFSNTALYKSYFKKLEILSKLKSK</sequence>
<evidence type="ECO:0000313" key="1">
    <source>
        <dbReference type="EMBL" id="AWX44824.1"/>
    </source>
</evidence>
<dbReference type="AlphaFoldDB" id="A0A2Z4LTB0"/>
<dbReference type="Proteomes" id="UP000248536">
    <property type="component" value="Chromosome"/>
</dbReference>
<dbReference type="RefSeq" id="WP_123877423.1">
    <property type="nucleotide sequence ID" value="NZ_CP030104.1"/>
</dbReference>
<proteinExistence type="predicted"/>
<dbReference type="KEGG" id="spon:HME9304_01829"/>
<keyword evidence="2" id="KW-1185">Reference proteome</keyword>
<organism evidence="1 2">
    <name type="scientific">Flagellimonas maritima</name>
    <dbReference type="NCBI Taxonomy" id="1383885"/>
    <lineage>
        <taxon>Bacteria</taxon>
        <taxon>Pseudomonadati</taxon>
        <taxon>Bacteroidota</taxon>
        <taxon>Flavobacteriia</taxon>
        <taxon>Flavobacteriales</taxon>
        <taxon>Flavobacteriaceae</taxon>
        <taxon>Flagellimonas</taxon>
    </lineage>
</organism>
<name>A0A2Z4LTB0_9FLAO</name>
<evidence type="ECO:0000313" key="2">
    <source>
        <dbReference type="Proteomes" id="UP000248536"/>
    </source>
</evidence>
<accession>A0A2Z4LTB0</accession>
<dbReference type="OrthoDB" id="7026240at2"/>
<protein>
    <submittedName>
        <fullName evidence="1">Uncharacterized protein</fullName>
    </submittedName>
</protein>
<gene>
    <name evidence="1" type="ORF">HME9304_01829</name>
</gene>
<reference evidence="1 2" key="1">
    <citation type="submission" date="2018-06" db="EMBL/GenBank/DDBJ databases">
        <title>Spongiibacterium sp. HME9304 Genome sequencing and assembly.</title>
        <authorList>
            <person name="Kang H."/>
            <person name="Kim H."/>
            <person name="Joh K."/>
        </authorList>
    </citation>
    <scope>NUCLEOTIDE SEQUENCE [LARGE SCALE GENOMIC DNA]</scope>
    <source>
        <strain evidence="1 2">HME9304</strain>
    </source>
</reference>
<dbReference type="EMBL" id="CP030104">
    <property type="protein sequence ID" value="AWX44824.1"/>
    <property type="molecule type" value="Genomic_DNA"/>
</dbReference>